<proteinExistence type="predicted"/>
<dbReference type="PROSITE" id="PS50231">
    <property type="entry name" value="RICIN_B_LECTIN"/>
    <property type="match status" value="1"/>
</dbReference>
<feature type="compositionally biased region" description="Polar residues" evidence="1">
    <location>
        <begin position="13"/>
        <end position="29"/>
    </location>
</feature>
<sequence length="127" mass="13977">MIRLSELPEGAESSPTFQRDASHPSSLSWGTPRFLFGVQSASLDDSIEAGPCGSRPERFCWPGPCSGPAKACFLVSCWFPQRLTLLHVNSNQCLDMPAEEDKMAPTLRDCTGSRSQQWLLRNMTVSA</sequence>
<dbReference type="SUPFAM" id="SSF50370">
    <property type="entry name" value="Ricin B-like lectins"/>
    <property type="match status" value="1"/>
</dbReference>
<name>A0A9Q1D1M0_CONCO</name>
<protein>
    <recommendedName>
        <fullName evidence="4">Ricin B lectin domain-containing protein</fullName>
    </recommendedName>
</protein>
<dbReference type="InterPro" id="IPR035992">
    <property type="entry name" value="Ricin_B-like_lectins"/>
</dbReference>
<dbReference type="AlphaFoldDB" id="A0A9Q1D1M0"/>
<keyword evidence="3" id="KW-1185">Reference proteome</keyword>
<evidence type="ECO:0000313" key="3">
    <source>
        <dbReference type="Proteomes" id="UP001152803"/>
    </source>
</evidence>
<organism evidence="2 3">
    <name type="scientific">Conger conger</name>
    <name type="common">Conger eel</name>
    <name type="synonym">Muraena conger</name>
    <dbReference type="NCBI Taxonomy" id="82655"/>
    <lineage>
        <taxon>Eukaryota</taxon>
        <taxon>Metazoa</taxon>
        <taxon>Chordata</taxon>
        <taxon>Craniata</taxon>
        <taxon>Vertebrata</taxon>
        <taxon>Euteleostomi</taxon>
        <taxon>Actinopterygii</taxon>
        <taxon>Neopterygii</taxon>
        <taxon>Teleostei</taxon>
        <taxon>Anguilliformes</taxon>
        <taxon>Congridae</taxon>
        <taxon>Conger</taxon>
    </lineage>
</organism>
<feature type="region of interest" description="Disordered" evidence="1">
    <location>
        <begin position="1"/>
        <end position="30"/>
    </location>
</feature>
<evidence type="ECO:0000313" key="2">
    <source>
        <dbReference type="EMBL" id="KAJ8255777.1"/>
    </source>
</evidence>
<dbReference type="Gene3D" id="2.80.10.50">
    <property type="match status" value="1"/>
</dbReference>
<dbReference type="EMBL" id="JAFJMO010000015">
    <property type="protein sequence ID" value="KAJ8255777.1"/>
    <property type="molecule type" value="Genomic_DNA"/>
</dbReference>
<reference evidence="2" key="1">
    <citation type="journal article" date="2023" name="Science">
        <title>Genome structures resolve the early diversification of teleost fishes.</title>
        <authorList>
            <person name="Parey E."/>
            <person name="Louis A."/>
            <person name="Montfort J."/>
            <person name="Bouchez O."/>
            <person name="Roques C."/>
            <person name="Iampietro C."/>
            <person name="Lluch J."/>
            <person name="Castinel A."/>
            <person name="Donnadieu C."/>
            <person name="Desvignes T."/>
            <person name="Floi Bucao C."/>
            <person name="Jouanno E."/>
            <person name="Wen M."/>
            <person name="Mejri S."/>
            <person name="Dirks R."/>
            <person name="Jansen H."/>
            <person name="Henkel C."/>
            <person name="Chen W.J."/>
            <person name="Zahm M."/>
            <person name="Cabau C."/>
            <person name="Klopp C."/>
            <person name="Thompson A.W."/>
            <person name="Robinson-Rechavi M."/>
            <person name="Braasch I."/>
            <person name="Lecointre G."/>
            <person name="Bobe J."/>
            <person name="Postlethwait J.H."/>
            <person name="Berthelot C."/>
            <person name="Roest Crollius H."/>
            <person name="Guiguen Y."/>
        </authorList>
    </citation>
    <scope>NUCLEOTIDE SEQUENCE</scope>
    <source>
        <strain evidence="2">Concon-B</strain>
    </source>
</reference>
<evidence type="ECO:0008006" key="4">
    <source>
        <dbReference type="Google" id="ProtNLM"/>
    </source>
</evidence>
<accession>A0A9Q1D1M0</accession>
<evidence type="ECO:0000256" key="1">
    <source>
        <dbReference type="SAM" id="MobiDB-lite"/>
    </source>
</evidence>
<gene>
    <name evidence="2" type="ORF">COCON_G00196410</name>
</gene>
<comment type="caution">
    <text evidence="2">The sequence shown here is derived from an EMBL/GenBank/DDBJ whole genome shotgun (WGS) entry which is preliminary data.</text>
</comment>
<dbReference type="Proteomes" id="UP001152803">
    <property type="component" value="Unassembled WGS sequence"/>
</dbReference>
<dbReference type="OrthoDB" id="330637at2759"/>